<dbReference type="Gene3D" id="1.10.620.20">
    <property type="entry name" value="Ribonucleotide Reductase, subunit A"/>
    <property type="match status" value="1"/>
</dbReference>
<name>A0ABU6CTQ5_9GAMM</name>
<dbReference type="SUPFAM" id="SSF47240">
    <property type="entry name" value="Ferritin-like"/>
    <property type="match status" value="1"/>
</dbReference>
<keyword evidence="2 3" id="KW-0503">Monooxygenase</keyword>
<accession>A0ABU6CTQ5</accession>
<reference evidence="4" key="1">
    <citation type="submission" date="2023-07" db="EMBL/GenBank/DDBJ databases">
        <title>The carbon used by Thiothrix.</title>
        <authorList>
            <person name="Chen L."/>
        </authorList>
    </citation>
    <scope>NUCLEOTIDE SEQUENCE [LARGE SCALE GENOMIC DNA]</scope>
</reference>
<dbReference type="InterPro" id="IPR012078">
    <property type="entry name" value="MP_mOase_hydro"/>
</dbReference>
<dbReference type="InterPro" id="IPR009078">
    <property type="entry name" value="Ferritin-like_SF"/>
</dbReference>
<dbReference type="Pfam" id="PF02332">
    <property type="entry name" value="Phenol_Hydrox"/>
    <property type="match status" value="1"/>
</dbReference>
<protein>
    <submittedName>
        <fullName evidence="3">Aromatic/alkene monooxygenase hydroxylase subunit beta</fullName>
    </submittedName>
</protein>
<dbReference type="CDD" id="cd01058">
    <property type="entry name" value="AAMH_B"/>
    <property type="match status" value="1"/>
</dbReference>
<proteinExistence type="predicted"/>
<keyword evidence="1" id="KW-0560">Oxidoreductase</keyword>
<evidence type="ECO:0000313" key="4">
    <source>
        <dbReference type="Proteomes" id="UP001308005"/>
    </source>
</evidence>
<dbReference type="Proteomes" id="UP001308005">
    <property type="component" value="Unassembled WGS sequence"/>
</dbReference>
<dbReference type="InterPro" id="IPR003430">
    <property type="entry name" value="Phenol_Hydrox"/>
</dbReference>
<sequence length="332" mass="37652">MSLNFAAKEIKPLRTNYGYTARRVGENKPASRYQEATFDIQPTVNFHYPPTWEPNKQLFDATRTAIVMQDWYAFSDPRQYYYTSYVVARAKQQEVMDKNFELIEQHNLLQGAPAEVLDKVRQVLVPLRHAEYGANMNNQDICDRGYGTSITALASFNGFDRIGIAQYLSRIALLLDGNEETTLLAAREAWLNGPVWQPLRHAMEDTFVLSDWFEIMVAQNVVMDGLIYPLVYERFMSEVAAQGASSLILLTQFMNDWYAETVRWSNALMKVTAAESDANKQLLVGWVQSWSERLSAAVLPVASLAFGDSAQQQVDAVKQELLARLAKQGIKV</sequence>
<keyword evidence="4" id="KW-1185">Reference proteome</keyword>
<dbReference type="PIRSF" id="PIRSF000040">
    <property type="entry name" value="MMOH_comp"/>
    <property type="match status" value="1"/>
</dbReference>
<dbReference type="GO" id="GO:0004497">
    <property type="term" value="F:monooxygenase activity"/>
    <property type="evidence" value="ECO:0007669"/>
    <property type="project" value="UniProtKB-KW"/>
</dbReference>
<organism evidence="3 4">
    <name type="scientific">Candidatus Thiothrix phosphatis</name>
    <dbReference type="NCBI Taxonomy" id="3112415"/>
    <lineage>
        <taxon>Bacteria</taxon>
        <taxon>Pseudomonadati</taxon>
        <taxon>Pseudomonadota</taxon>
        <taxon>Gammaproteobacteria</taxon>
        <taxon>Thiotrichales</taxon>
        <taxon>Thiotrichaceae</taxon>
        <taxon>Thiothrix</taxon>
    </lineage>
</organism>
<dbReference type="RefSeq" id="WP_324693449.1">
    <property type="nucleotide sequence ID" value="NZ_JAYMYJ010000031.1"/>
</dbReference>
<evidence type="ECO:0000256" key="1">
    <source>
        <dbReference type="ARBA" id="ARBA00023002"/>
    </source>
</evidence>
<comment type="caution">
    <text evidence="3">The sequence shown here is derived from an EMBL/GenBank/DDBJ whole genome shotgun (WGS) entry which is preliminary data.</text>
</comment>
<reference evidence="3 4" key="2">
    <citation type="submission" date="2024-01" db="EMBL/GenBank/DDBJ databases">
        <authorList>
            <person name="Xie X."/>
        </authorList>
    </citation>
    <scope>NUCLEOTIDE SEQUENCE [LARGE SCALE GENOMIC DNA]</scope>
    <source>
        <strain evidence="3">SCUT-1</strain>
    </source>
</reference>
<evidence type="ECO:0000313" key="3">
    <source>
        <dbReference type="EMBL" id="MEB4590191.1"/>
    </source>
</evidence>
<dbReference type="InterPro" id="IPR012348">
    <property type="entry name" value="RNR-like"/>
</dbReference>
<dbReference type="EMBL" id="JAYMYJ010000031">
    <property type="protein sequence ID" value="MEB4590191.1"/>
    <property type="molecule type" value="Genomic_DNA"/>
</dbReference>
<evidence type="ECO:0000256" key="2">
    <source>
        <dbReference type="ARBA" id="ARBA00023033"/>
    </source>
</evidence>
<gene>
    <name evidence="3" type="ORF">VSS37_04295</name>
</gene>